<comment type="subunit">
    <text evidence="9">Interacts with EPS8.</text>
</comment>
<protein>
    <recommendedName>
        <fullName evidence="10">USP6 N-terminal-like protein</fullName>
    </recommendedName>
</protein>
<evidence type="ECO:0000313" key="14">
    <source>
        <dbReference type="Proteomes" id="UP001178461"/>
    </source>
</evidence>
<dbReference type="FunFam" id="1.10.8.270:FF:000010">
    <property type="entry name" value="Putative USP6 N-terminal-like protein"/>
    <property type="match status" value="1"/>
</dbReference>
<keyword evidence="4" id="KW-0597">Phosphoprotein</keyword>
<dbReference type="GO" id="GO:0005794">
    <property type="term" value="C:Golgi apparatus"/>
    <property type="evidence" value="ECO:0007669"/>
    <property type="project" value="UniProtKB-SubCell"/>
</dbReference>
<evidence type="ECO:0000256" key="11">
    <source>
        <dbReference type="SAM" id="MobiDB-lite"/>
    </source>
</evidence>
<dbReference type="AlphaFoldDB" id="A0AA35JQB4"/>
<dbReference type="InterPro" id="IPR050302">
    <property type="entry name" value="Rab_GAP_TBC_domain"/>
</dbReference>
<dbReference type="InterPro" id="IPR000195">
    <property type="entry name" value="Rab-GAP-TBC_dom"/>
</dbReference>
<keyword evidence="3" id="KW-0343">GTPase activation</keyword>
<evidence type="ECO:0000256" key="1">
    <source>
        <dbReference type="ARBA" id="ARBA00004541"/>
    </source>
</evidence>
<evidence type="ECO:0000259" key="12">
    <source>
        <dbReference type="PROSITE" id="PS50086"/>
    </source>
</evidence>
<feature type="compositionally biased region" description="Polar residues" evidence="11">
    <location>
        <begin position="680"/>
        <end position="693"/>
    </location>
</feature>
<dbReference type="Pfam" id="PF00566">
    <property type="entry name" value="RabGAP-TBC"/>
    <property type="match status" value="1"/>
</dbReference>
<gene>
    <name evidence="13" type="ORF">PODLI_1B041602</name>
</gene>
<dbReference type="PROSITE" id="PS50086">
    <property type="entry name" value="TBC_RABGAP"/>
    <property type="match status" value="1"/>
</dbReference>
<keyword evidence="6" id="KW-0333">Golgi apparatus</keyword>
<dbReference type="InterPro" id="IPR035969">
    <property type="entry name" value="Rab-GAP_TBC_sf"/>
</dbReference>
<evidence type="ECO:0000256" key="6">
    <source>
        <dbReference type="ARBA" id="ARBA00023034"/>
    </source>
</evidence>
<comment type="function">
    <text evidence="8">Acts as a GTPase-activating protein for RAB5A and RAB43. Involved in receptor trafficking. In complex with EPS8 inhibits internalization of EGFR. Involved in retrograde transport from the endocytic pathway to the Golgi apparatus. Involved in the transport of Shiga toxin from early and recycling endosomes to the trans-Golgi network. Required for structural integrity of the Golgi complex.</text>
</comment>
<reference evidence="13" key="1">
    <citation type="submission" date="2022-12" db="EMBL/GenBank/DDBJ databases">
        <authorList>
            <person name="Alioto T."/>
            <person name="Alioto T."/>
            <person name="Gomez Garrido J."/>
        </authorList>
    </citation>
    <scope>NUCLEOTIDE SEQUENCE</scope>
</reference>
<dbReference type="FunFam" id="1.10.472.80:FF:000019">
    <property type="entry name" value="USP6 N-terminal like"/>
    <property type="match status" value="1"/>
</dbReference>
<name>A0AA35JQB4_9SAUR</name>
<dbReference type="PANTHER" id="PTHR47219">
    <property type="entry name" value="RAB GTPASE-ACTIVATING PROTEIN 1-LIKE"/>
    <property type="match status" value="1"/>
</dbReference>
<evidence type="ECO:0000313" key="13">
    <source>
        <dbReference type="EMBL" id="CAI5763167.1"/>
    </source>
</evidence>
<evidence type="ECO:0000256" key="5">
    <source>
        <dbReference type="ARBA" id="ARBA00022990"/>
    </source>
</evidence>
<proteinExistence type="predicted"/>
<dbReference type="Proteomes" id="UP001178461">
    <property type="component" value="Chromosome 1"/>
</dbReference>
<keyword evidence="14" id="KW-1185">Reference proteome</keyword>
<feature type="domain" description="Rab-GAP TBC" evidence="12">
    <location>
        <begin position="135"/>
        <end position="327"/>
    </location>
</feature>
<evidence type="ECO:0000256" key="9">
    <source>
        <dbReference type="ARBA" id="ARBA00064037"/>
    </source>
</evidence>
<dbReference type="GO" id="GO:0005096">
    <property type="term" value="F:GTPase activator activity"/>
    <property type="evidence" value="ECO:0007669"/>
    <property type="project" value="UniProtKB-KW"/>
</dbReference>
<keyword evidence="7" id="KW-0968">Cytoplasmic vesicle</keyword>
<evidence type="ECO:0000256" key="7">
    <source>
        <dbReference type="ARBA" id="ARBA00023329"/>
    </source>
</evidence>
<dbReference type="SUPFAM" id="SSF47923">
    <property type="entry name" value="Ypt/Rab-GAP domain of gyp1p"/>
    <property type="match status" value="2"/>
</dbReference>
<dbReference type="SMART" id="SM00164">
    <property type="entry name" value="TBC"/>
    <property type="match status" value="1"/>
</dbReference>
<dbReference type="Gene3D" id="1.10.8.270">
    <property type="entry name" value="putative rabgap domain of human tbc1 domain family member 14 like domains"/>
    <property type="match status" value="1"/>
</dbReference>
<evidence type="ECO:0000256" key="4">
    <source>
        <dbReference type="ARBA" id="ARBA00022553"/>
    </source>
</evidence>
<evidence type="ECO:0000256" key="10">
    <source>
        <dbReference type="ARBA" id="ARBA00070172"/>
    </source>
</evidence>
<dbReference type="FunFam" id="1.10.10.750:FF:000001">
    <property type="entry name" value="TBC1 domain family member 10A"/>
    <property type="match status" value="1"/>
</dbReference>
<organism evidence="13 14">
    <name type="scientific">Podarcis lilfordi</name>
    <name type="common">Lilford's wall lizard</name>
    <dbReference type="NCBI Taxonomy" id="74358"/>
    <lineage>
        <taxon>Eukaryota</taxon>
        <taxon>Metazoa</taxon>
        <taxon>Chordata</taxon>
        <taxon>Craniata</taxon>
        <taxon>Vertebrata</taxon>
        <taxon>Euteleostomi</taxon>
        <taxon>Lepidosauria</taxon>
        <taxon>Squamata</taxon>
        <taxon>Bifurcata</taxon>
        <taxon>Unidentata</taxon>
        <taxon>Episquamata</taxon>
        <taxon>Laterata</taxon>
        <taxon>Lacertibaenia</taxon>
        <taxon>Lacertidae</taxon>
        <taxon>Podarcis</taxon>
    </lineage>
</organism>
<dbReference type="EMBL" id="OX395126">
    <property type="protein sequence ID" value="CAI5763167.1"/>
    <property type="molecule type" value="Genomic_DNA"/>
</dbReference>
<comment type="subcellular location">
    <subcellularLocation>
        <location evidence="1">Cytoplasmic vesicle</location>
    </subcellularLocation>
    <subcellularLocation>
        <location evidence="2">Golgi apparatus</location>
    </subcellularLocation>
</comment>
<evidence type="ECO:0000256" key="3">
    <source>
        <dbReference type="ARBA" id="ARBA00022468"/>
    </source>
</evidence>
<dbReference type="PANTHER" id="PTHR47219:SF25">
    <property type="entry name" value="RAB-GAP TBC DOMAIN-CONTAINING PROTEIN"/>
    <property type="match status" value="1"/>
</dbReference>
<feature type="region of interest" description="Disordered" evidence="11">
    <location>
        <begin position="668"/>
        <end position="693"/>
    </location>
</feature>
<dbReference type="GO" id="GO:0031267">
    <property type="term" value="F:small GTPase binding"/>
    <property type="evidence" value="ECO:0007669"/>
    <property type="project" value="TreeGrafter"/>
</dbReference>
<keyword evidence="5" id="KW-0007">Acetylation</keyword>
<sequence length="956" mass="107751">MLNNPLATAFLQLDLLSVLEPNLERSVDVRTISAFDMKKDIDALIAEERAEIIAKYEKGRQEGAQIDPWEDADFTLYKVTDRFGFLHEHELPTRSALEEKQKLQEIERVDKWLKMLRKWGKYRNSEKMFRRVYKGIPLQVRGQVWSLLLDIENIKMENEGKYEKMKEQAKSFSSEIKQIDLDVNRTFRNHIMFRDRYGVKQQALFHVLSAYSVYNTEVSYCQGMSQIAAILLMYLNEEDAFWALAQLLTNQRHAMHGFFIPGFPKLQRFQAHHEAILSKLFPKLKKHMDKEQMSTGIYTTKWFLQCFIDRTPFTLTLRLWDIYILEGERVLTAMAYTILKLHKKRLLKMTLEDLREFLQEKIAGSLHFEDDIVIEQLQASMAELRKMKFDLPPPAKSEEFPKKPLGLELSLNPVSVKPNVAANGQKKAAGDLNHDRDVVMQPSPDKSPTYLNKTIVNSNKAMHEIVSVPQPNGPPIQAEPADVHQNPFQNHHQPSQKFEMEEKQVEENANEIPLEDGPIMLDDIEVIGESQDVVMVCKVAESLESSGVERYSLQENNPCLFIDDIDHAAPQWLQGETDGLPMDNSLWEESHLQSQTLEADLSITPNSTETVSESEIFCQVPLLPSLEEKRTSELASSVCNDAALQDGSITCSSEDLLSEDVVLLPDHLYQPPSPDLSSMAEHSQSTTCDLSESTAAPCPTKALAALLLPFQDGQRRPSNASQYDNLSEGDNGEEKSPVQVPGSKKPAVLIPQTELCAPVLKCTVPKSASVGELENLQRQNWETVDLMQQPNEYGQPISFAVLYPHKNHPGGGSVPILSELDSEMPLLSEGFQARPTSSPVLQEQHSPFRIVKTTTPLHLAHATEQDFSSKKQVALPLPEASCHDAGDADTHPPVAMETLGGDARDCEQKSRNTLSGSPALQRPKPKIPPKVFKTHSDNNFYPGCPPMVQMSKSVTF</sequence>
<evidence type="ECO:0000256" key="8">
    <source>
        <dbReference type="ARBA" id="ARBA00059926"/>
    </source>
</evidence>
<dbReference type="Gene3D" id="1.10.472.80">
    <property type="entry name" value="Ypt/Rab-GAP domain of gyp1p, domain 3"/>
    <property type="match status" value="1"/>
</dbReference>
<accession>A0AA35JQB4</accession>
<dbReference type="Gene3D" id="1.10.10.750">
    <property type="entry name" value="Ypt/Rab-GAP domain of gyp1p, domain 1"/>
    <property type="match status" value="1"/>
</dbReference>
<feature type="region of interest" description="Disordered" evidence="11">
    <location>
        <begin position="713"/>
        <end position="744"/>
    </location>
</feature>
<feature type="region of interest" description="Disordered" evidence="11">
    <location>
        <begin position="899"/>
        <end position="927"/>
    </location>
</feature>
<evidence type="ECO:0000256" key="2">
    <source>
        <dbReference type="ARBA" id="ARBA00004555"/>
    </source>
</evidence>
<dbReference type="GO" id="GO:0031410">
    <property type="term" value="C:cytoplasmic vesicle"/>
    <property type="evidence" value="ECO:0007669"/>
    <property type="project" value="UniProtKB-SubCell"/>
</dbReference>
<feature type="compositionally biased region" description="Polar residues" evidence="11">
    <location>
        <begin position="716"/>
        <end position="725"/>
    </location>
</feature>